<dbReference type="PROSITE" id="PS50404">
    <property type="entry name" value="GST_NTER"/>
    <property type="match status" value="1"/>
</dbReference>
<dbReference type="Gene3D" id="3.40.30.10">
    <property type="entry name" value="Glutaredoxin"/>
    <property type="match status" value="1"/>
</dbReference>
<organism evidence="4 5">
    <name type="scientific">Hyphodiscus hymeniophilus</name>
    <dbReference type="NCBI Taxonomy" id="353542"/>
    <lineage>
        <taxon>Eukaryota</taxon>
        <taxon>Fungi</taxon>
        <taxon>Dikarya</taxon>
        <taxon>Ascomycota</taxon>
        <taxon>Pezizomycotina</taxon>
        <taxon>Leotiomycetes</taxon>
        <taxon>Helotiales</taxon>
        <taxon>Hyphodiscaceae</taxon>
        <taxon>Hyphodiscus</taxon>
    </lineage>
</organism>
<dbReference type="CDD" id="cd03046">
    <property type="entry name" value="GST_N_GTT1_like"/>
    <property type="match status" value="1"/>
</dbReference>
<feature type="domain" description="GST C-terminal" evidence="3">
    <location>
        <begin position="103"/>
        <end position="239"/>
    </location>
</feature>
<accession>A0A9P6VEJ7</accession>
<gene>
    <name evidence="4" type="ORF">D0Z07_7620</name>
</gene>
<dbReference type="InterPro" id="IPR004045">
    <property type="entry name" value="Glutathione_S-Trfase_N"/>
</dbReference>
<dbReference type="Gene3D" id="1.20.1050.10">
    <property type="match status" value="1"/>
</dbReference>
<evidence type="ECO:0000259" key="3">
    <source>
        <dbReference type="PROSITE" id="PS50405"/>
    </source>
</evidence>
<comment type="caution">
    <text evidence="4">The sequence shown here is derived from an EMBL/GenBank/DDBJ whole genome shotgun (WGS) entry which is preliminary data.</text>
</comment>
<dbReference type="Pfam" id="PF13409">
    <property type="entry name" value="GST_N_2"/>
    <property type="match status" value="1"/>
</dbReference>
<dbReference type="InterPro" id="IPR010987">
    <property type="entry name" value="Glutathione-S-Trfase_C-like"/>
</dbReference>
<dbReference type="EMBL" id="VNKQ01000015">
    <property type="protein sequence ID" value="KAG0646431.1"/>
    <property type="molecule type" value="Genomic_DNA"/>
</dbReference>
<dbReference type="InterPro" id="IPR036249">
    <property type="entry name" value="Thioredoxin-like_sf"/>
</dbReference>
<dbReference type="SUPFAM" id="SSF52833">
    <property type="entry name" value="Thioredoxin-like"/>
    <property type="match status" value="1"/>
</dbReference>
<dbReference type="SUPFAM" id="SSF47616">
    <property type="entry name" value="GST C-terminal domain-like"/>
    <property type="match status" value="1"/>
</dbReference>
<keyword evidence="5" id="KW-1185">Reference proteome</keyword>
<dbReference type="InterPro" id="IPR040079">
    <property type="entry name" value="Glutathione_S-Trfase"/>
</dbReference>
<comment type="similarity">
    <text evidence="1">Belongs to the GST superfamily.</text>
</comment>
<name>A0A9P6VEJ7_9HELO</name>
<dbReference type="InterPro" id="IPR036282">
    <property type="entry name" value="Glutathione-S-Trfase_C_sf"/>
</dbReference>
<evidence type="ECO:0000259" key="2">
    <source>
        <dbReference type="PROSITE" id="PS50404"/>
    </source>
</evidence>
<dbReference type="PROSITE" id="PS50405">
    <property type="entry name" value="GST_CTER"/>
    <property type="match status" value="1"/>
</dbReference>
<feature type="domain" description="GST N-terminal" evidence="2">
    <location>
        <begin position="11"/>
        <end position="98"/>
    </location>
</feature>
<evidence type="ECO:0000313" key="4">
    <source>
        <dbReference type="EMBL" id="KAG0646431.1"/>
    </source>
</evidence>
<dbReference type="PANTHER" id="PTHR44051:SF9">
    <property type="entry name" value="GLUTATHIONE S-TRANSFERASE 1"/>
    <property type="match status" value="1"/>
</dbReference>
<protein>
    <submittedName>
        <fullName evidence="4">Glutathione S-transferase 3</fullName>
    </submittedName>
</protein>
<reference evidence="4" key="1">
    <citation type="submission" date="2019-07" db="EMBL/GenBank/DDBJ databases">
        <title>Hyphodiscus hymeniophilus genome sequencing and assembly.</title>
        <authorList>
            <person name="Kramer G."/>
            <person name="Nodwell J."/>
        </authorList>
    </citation>
    <scope>NUCLEOTIDE SEQUENCE</scope>
    <source>
        <strain evidence="4">ATCC 34498</strain>
    </source>
</reference>
<evidence type="ECO:0000313" key="5">
    <source>
        <dbReference type="Proteomes" id="UP000785200"/>
    </source>
</evidence>
<proteinExistence type="inferred from homology"/>
<dbReference type="SFLD" id="SFLDS00019">
    <property type="entry name" value="Glutathione_Transferase_(cytos"/>
    <property type="match status" value="1"/>
</dbReference>
<dbReference type="InterPro" id="IPR004046">
    <property type="entry name" value="GST_C"/>
</dbReference>
<evidence type="ECO:0000256" key="1">
    <source>
        <dbReference type="ARBA" id="ARBA00007409"/>
    </source>
</evidence>
<dbReference type="OrthoDB" id="2309723at2759"/>
<dbReference type="Proteomes" id="UP000785200">
    <property type="component" value="Unassembled WGS sequence"/>
</dbReference>
<dbReference type="AlphaFoldDB" id="A0A9P6VEJ7"/>
<dbReference type="Pfam" id="PF00043">
    <property type="entry name" value="GST_C"/>
    <property type="match status" value="1"/>
</dbReference>
<sequence>MATEDTAGKSPVGPTLHHLDDSQSQRILWLCEELRIAYGFEYTLVNHFRDKKTIRAPPELQKIHPLGKSPILVAIDGTVITESSVIASYLLKTYDTDGKFATDNWLRDDILVSFSGTSLGLTMTIELFVDIAVSQTPWPLSYIPKALQRSVRNGFTTAEFKKSFTYLEKELGEHDWFNGRELGRSDIIMSWPFDNIGQRGWFDLKKDFPKLGAWRERILNREAWKSAIEKGNGYNMAKL</sequence>
<dbReference type="PANTHER" id="PTHR44051">
    <property type="entry name" value="GLUTATHIONE S-TRANSFERASE-RELATED"/>
    <property type="match status" value="1"/>
</dbReference>